<keyword evidence="3" id="KW-1185">Reference proteome</keyword>
<reference evidence="3" key="1">
    <citation type="submission" date="2016-10" db="EMBL/GenBank/DDBJ databases">
        <authorList>
            <person name="Varghese N."/>
            <person name="Submissions S."/>
        </authorList>
    </citation>
    <scope>NUCLEOTIDE SEQUENCE [LARGE SCALE GENOMIC DNA]</scope>
    <source>
        <strain evidence="3">CGMCC 1.3704</strain>
    </source>
</reference>
<evidence type="ECO:0000313" key="3">
    <source>
        <dbReference type="Proteomes" id="UP000183557"/>
    </source>
</evidence>
<name>A0A1I3PJC1_HALDA</name>
<evidence type="ECO:0000256" key="1">
    <source>
        <dbReference type="SAM" id="MobiDB-lite"/>
    </source>
</evidence>
<evidence type="ECO:0000313" key="2">
    <source>
        <dbReference type="EMBL" id="SFJ21628.1"/>
    </source>
</evidence>
<dbReference type="EMBL" id="FOSB01000001">
    <property type="protein sequence ID" value="SFJ21628.1"/>
    <property type="molecule type" value="Genomic_DNA"/>
</dbReference>
<protein>
    <submittedName>
        <fullName evidence="2">Uncharacterized protein</fullName>
    </submittedName>
</protein>
<feature type="compositionally biased region" description="Polar residues" evidence="1">
    <location>
        <begin position="19"/>
        <end position="41"/>
    </location>
</feature>
<dbReference type="AlphaFoldDB" id="A0A1I3PJC1"/>
<sequence length="85" mass="9497">MLGETPQEAAEKAHRAPTESESFPTAPSTLYKSLETKSSQNTAVERFSLETRVYDLGLLVSGEKLVYHLHVETYAIKTFKRGIPL</sequence>
<organism evidence="2 3">
    <name type="scientific">Halobacillus dabanensis</name>
    <dbReference type="NCBI Taxonomy" id="240302"/>
    <lineage>
        <taxon>Bacteria</taxon>
        <taxon>Bacillati</taxon>
        <taxon>Bacillota</taxon>
        <taxon>Bacilli</taxon>
        <taxon>Bacillales</taxon>
        <taxon>Bacillaceae</taxon>
        <taxon>Halobacillus</taxon>
    </lineage>
</organism>
<feature type="region of interest" description="Disordered" evidence="1">
    <location>
        <begin position="1"/>
        <end position="41"/>
    </location>
</feature>
<gene>
    <name evidence="2" type="ORF">SAMN04487936_101356</name>
</gene>
<dbReference type="Proteomes" id="UP000183557">
    <property type="component" value="Unassembled WGS sequence"/>
</dbReference>
<accession>A0A1I3PJC1</accession>
<proteinExistence type="predicted"/>
<feature type="compositionally biased region" description="Basic and acidic residues" evidence="1">
    <location>
        <begin position="9"/>
        <end position="18"/>
    </location>
</feature>